<dbReference type="GO" id="GO:0005886">
    <property type="term" value="C:plasma membrane"/>
    <property type="evidence" value="ECO:0007669"/>
    <property type="project" value="TreeGrafter"/>
</dbReference>
<dbReference type="PANTHER" id="PTHR11767:SF21">
    <property type="entry name" value="ATP-SENSITIVE INWARD RECTIFIER POTASSIUM CHANNEL 10"/>
    <property type="match status" value="1"/>
</dbReference>
<name>A0A9Q0IE32_9TELE</name>
<evidence type="ECO:0000256" key="10">
    <source>
        <dbReference type="ARBA" id="ARBA00023303"/>
    </source>
</evidence>
<evidence type="ECO:0000256" key="8">
    <source>
        <dbReference type="ARBA" id="ARBA00023065"/>
    </source>
</evidence>
<dbReference type="Gene3D" id="2.60.40.1400">
    <property type="entry name" value="G protein-activated inward rectifier potassium channel 1"/>
    <property type="match status" value="2"/>
</dbReference>
<comment type="subcellular location">
    <subcellularLocation>
        <location evidence="1 12">Membrane</location>
        <topology evidence="1 12">Multi-pass membrane protein</topology>
    </subcellularLocation>
</comment>
<dbReference type="InterPro" id="IPR016449">
    <property type="entry name" value="K_chnl_inward-rec_Kir"/>
</dbReference>
<keyword evidence="3 12" id="KW-0633">Potassium transport</keyword>
<dbReference type="SUPFAM" id="SSF81296">
    <property type="entry name" value="E set domains"/>
    <property type="match status" value="2"/>
</dbReference>
<keyword evidence="15" id="KW-1185">Reference proteome</keyword>
<comment type="similarity">
    <text evidence="12">Belongs to the inward rectifier-type potassium channel (TC 1.A.2.1) family.</text>
</comment>
<dbReference type="EMBL" id="JANIIK010000111">
    <property type="protein sequence ID" value="KAJ3595030.1"/>
    <property type="molecule type" value="Genomic_DNA"/>
</dbReference>
<evidence type="ECO:0000259" key="13">
    <source>
        <dbReference type="Pfam" id="PF17655"/>
    </source>
</evidence>
<evidence type="ECO:0000256" key="5">
    <source>
        <dbReference type="ARBA" id="ARBA00022882"/>
    </source>
</evidence>
<evidence type="ECO:0000256" key="2">
    <source>
        <dbReference type="ARBA" id="ARBA00022448"/>
    </source>
</evidence>
<dbReference type="InterPro" id="IPR013518">
    <property type="entry name" value="K_chnl_inward-rec_Kir_cyto"/>
</dbReference>
<evidence type="ECO:0000256" key="9">
    <source>
        <dbReference type="ARBA" id="ARBA00023136"/>
    </source>
</evidence>
<dbReference type="GO" id="GO:1990573">
    <property type="term" value="P:potassium ion import across plasma membrane"/>
    <property type="evidence" value="ECO:0007669"/>
    <property type="project" value="TreeGrafter"/>
</dbReference>
<accession>A0A9Q0IE32</accession>
<evidence type="ECO:0000313" key="15">
    <source>
        <dbReference type="Proteomes" id="UP001148018"/>
    </source>
</evidence>
<dbReference type="AlphaFoldDB" id="A0A9Q0IE32"/>
<comment type="caution">
    <text evidence="14">The sequence shown here is derived from an EMBL/GenBank/DDBJ whole genome shotgun (WGS) entry which is preliminary data.</text>
</comment>
<dbReference type="InterPro" id="IPR041647">
    <property type="entry name" value="IRK_C"/>
</dbReference>
<evidence type="ECO:0000256" key="6">
    <source>
        <dbReference type="ARBA" id="ARBA00022958"/>
    </source>
</evidence>
<keyword evidence="8 12" id="KW-0406">Ion transport</keyword>
<dbReference type="GO" id="GO:0034702">
    <property type="term" value="C:monoatomic ion channel complex"/>
    <property type="evidence" value="ECO:0007669"/>
    <property type="project" value="UniProtKB-KW"/>
</dbReference>
<dbReference type="InterPro" id="IPR014756">
    <property type="entry name" value="Ig_E-set"/>
</dbReference>
<evidence type="ECO:0000256" key="3">
    <source>
        <dbReference type="ARBA" id="ARBA00022538"/>
    </source>
</evidence>
<evidence type="ECO:0000256" key="12">
    <source>
        <dbReference type="RuleBase" id="RU003822"/>
    </source>
</evidence>
<protein>
    <recommendedName>
        <fullName evidence="13">Inward rectifier potassium channel C-terminal domain-containing protein</fullName>
    </recommendedName>
</protein>
<keyword evidence="7" id="KW-1133">Transmembrane helix</keyword>
<evidence type="ECO:0000256" key="11">
    <source>
        <dbReference type="ARBA" id="ARBA00034430"/>
    </source>
</evidence>
<sequence>MSVVLVQVTGKLLQSSLTKEGETVVLDQRKVSFQVDPSSDSPFLILPPTFYHTMDHSSPLRAWAAKGDPERHGGAHLRHRPLSVTGKLLQSSLTKEGETVVLDQRKVSFQVDTSSDSPFLILPLTFYHTMDHSSPLRAWAAKGGRWTDPELATLSCW</sequence>
<keyword evidence="6 12" id="KW-0630">Potassium</keyword>
<proteinExistence type="inferred from homology"/>
<dbReference type="OrthoDB" id="8977515at2759"/>
<evidence type="ECO:0000313" key="14">
    <source>
        <dbReference type="EMBL" id="KAJ3595030.1"/>
    </source>
</evidence>
<gene>
    <name evidence="14" type="ORF">NHX12_004335</name>
</gene>
<dbReference type="GO" id="GO:0034765">
    <property type="term" value="P:regulation of monoatomic ion transmembrane transport"/>
    <property type="evidence" value="ECO:0007669"/>
    <property type="project" value="TreeGrafter"/>
</dbReference>
<dbReference type="PANTHER" id="PTHR11767">
    <property type="entry name" value="INWARD RECTIFIER POTASSIUM CHANNEL"/>
    <property type="match status" value="1"/>
</dbReference>
<evidence type="ECO:0000256" key="1">
    <source>
        <dbReference type="ARBA" id="ARBA00004141"/>
    </source>
</evidence>
<feature type="domain" description="Inward rectifier potassium channel C-terminal" evidence="13">
    <location>
        <begin position="4"/>
        <end position="66"/>
    </location>
</feature>
<dbReference type="Proteomes" id="UP001148018">
    <property type="component" value="Unassembled WGS sequence"/>
</dbReference>
<evidence type="ECO:0000256" key="7">
    <source>
        <dbReference type="ARBA" id="ARBA00022989"/>
    </source>
</evidence>
<evidence type="ECO:0000256" key="4">
    <source>
        <dbReference type="ARBA" id="ARBA00022692"/>
    </source>
</evidence>
<keyword evidence="10 12" id="KW-0407">Ion channel</keyword>
<dbReference type="GO" id="GO:0005242">
    <property type="term" value="F:inward rectifier potassium channel activity"/>
    <property type="evidence" value="ECO:0007669"/>
    <property type="project" value="InterPro"/>
</dbReference>
<keyword evidence="5 12" id="KW-0851">Voltage-gated channel</keyword>
<feature type="domain" description="Inward rectifier potassium channel C-terminal" evidence="13">
    <location>
        <begin position="83"/>
        <end position="143"/>
    </location>
</feature>
<dbReference type="GO" id="GO:0007399">
    <property type="term" value="P:nervous system development"/>
    <property type="evidence" value="ECO:0007669"/>
    <property type="project" value="UniProtKB-ARBA"/>
</dbReference>
<comment type="catalytic activity">
    <reaction evidence="11">
        <text>K(+)(in) = K(+)(out)</text>
        <dbReference type="Rhea" id="RHEA:29463"/>
        <dbReference type="ChEBI" id="CHEBI:29103"/>
    </reaction>
</comment>
<reference evidence="14" key="1">
    <citation type="submission" date="2022-07" db="EMBL/GenBank/DDBJ databases">
        <title>Chromosome-level genome of Muraenolepis orangiensis.</title>
        <authorList>
            <person name="Kim J."/>
        </authorList>
    </citation>
    <scope>NUCLEOTIDE SEQUENCE</scope>
    <source>
        <strain evidence="14">KU_S4_2022</strain>
        <tissue evidence="14">Muscle</tissue>
    </source>
</reference>
<keyword evidence="2 12" id="KW-0813">Transport</keyword>
<organism evidence="14 15">
    <name type="scientific">Muraenolepis orangiensis</name>
    <name type="common">Patagonian moray cod</name>
    <dbReference type="NCBI Taxonomy" id="630683"/>
    <lineage>
        <taxon>Eukaryota</taxon>
        <taxon>Metazoa</taxon>
        <taxon>Chordata</taxon>
        <taxon>Craniata</taxon>
        <taxon>Vertebrata</taxon>
        <taxon>Euteleostomi</taxon>
        <taxon>Actinopterygii</taxon>
        <taxon>Neopterygii</taxon>
        <taxon>Teleostei</taxon>
        <taxon>Neoteleostei</taxon>
        <taxon>Acanthomorphata</taxon>
        <taxon>Zeiogadaria</taxon>
        <taxon>Gadariae</taxon>
        <taxon>Gadiformes</taxon>
        <taxon>Muraenolepidoidei</taxon>
        <taxon>Muraenolepididae</taxon>
        <taxon>Muraenolepis</taxon>
    </lineage>
</organism>
<dbReference type="Pfam" id="PF17655">
    <property type="entry name" value="IRK_C"/>
    <property type="match status" value="2"/>
</dbReference>
<keyword evidence="9" id="KW-0472">Membrane</keyword>
<keyword evidence="4 12" id="KW-0812">Transmembrane</keyword>